<protein>
    <recommendedName>
        <fullName evidence="3 9">4-diphosphocytidyl-2-C-methyl-D-erythritol kinase</fullName>
        <shortName evidence="9">CMK</shortName>
        <ecNumber evidence="2 9">2.7.1.148</ecNumber>
    </recommendedName>
    <alternativeName>
        <fullName evidence="8 9">4-(cytidine-5'-diphospho)-2-C-methyl-D-erythritol kinase</fullName>
    </alternativeName>
</protein>
<keyword evidence="9" id="KW-0414">Isoprene biosynthesis</keyword>
<proteinExistence type="inferred from homology"/>
<dbReference type="Proteomes" id="UP001501410">
    <property type="component" value="Unassembled WGS sequence"/>
</dbReference>
<comment type="catalytic activity">
    <reaction evidence="9">
        <text>4-CDP-2-C-methyl-D-erythritol + ATP = 4-CDP-2-C-methyl-D-erythritol 2-phosphate + ADP + H(+)</text>
        <dbReference type="Rhea" id="RHEA:18437"/>
        <dbReference type="ChEBI" id="CHEBI:15378"/>
        <dbReference type="ChEBI" id="CHEBI:30616"/>
        <dbReference type="ChEBI" id="CHEBI:57823"/>
        <dbReference type="ChEBI" id="CHEBI:57919"/>
        <dbReference type="ChEBI" id="CHEBI:456216"/>
        <dbReference type="EC" id="2.7.1.148"/>
    </reaction>
</comment>
<dbReference type="RefSeq" id="WP_344825806.1">
    <property type="nucleotide sequence ID" value="NZ_BAABEZ010000022.1"/>
</dbReference>
<evidence type="ECO:0000256" key="1">
    <source>
        <dbReference type="ARBA" id="ARBA00009684"/>
    </source>
</evidence>
<dbReference type="GO" id="GO:0016301">
    <property type="term" value="F:kinase activity"/>
    <property type="evidence" value="ECO:0007669"/>
    <property type="project" value="UniProtKB-KW"/>
</dbReference>
<keyword evidence="6 9" id="KW-0418">Kinase</keyword>
<feature type="domain" description="GHMP kinase C-terminal" evidence="11">
    <location>
        <begin position="213"/>
        <end position="260"/>
    </location>
</feature>
<accession>A0ABP8MW60</accession>
<evidence type="ECO:0000259" key="11">
    <source>
        <dbReference type="Pfam" id="PF08544"/>
    </source>
</evidence>
<keyword evidence="13" id="KW-1185">Reference proteome</keyword>
<feature type="domain" description="GHMP kinase N-terminal" evidence="10">
    <location>
        <begin position="67"/>
        <end position="144"/>
    </location>
</feature>
<feature type="binding site" evidence="9">
    <location>
        <begin position="96"/>
        <end position="106"/>
    </location>
    <ligand>
        <name>ATP</name>
        <dbReference type="ChEBI" id="CHEBI:30616"/>
    </ligand>
</feature>
<dbReference type="InterPro" id="IPR020568">
    <property type="entry name" value="Ribosomal_Su5_D2-typ_SF"/>
</dbReference>
<feature type="active site" evidence="9">
    <location>
        <position position="138"/>
    </location>
</feature>
<comment type="pathway">
    <text evidence="9">Isoprenoid biosynthesis; isopentenyl diphosphate biosynthesis via DXP pathway; isopentenyl diphosphate from 1-deoxy-D-xylulose 5-phosphate: step 3/6.</text>
</comment>
<evidence type="ECO:0000256" key="9">
    <source>
        <dbReference type="HAMAP-Rule" id="MF_00061"/>
    </source>
</evidence>
<dbReference type="SUPFAM" id="SSF54211">
    <property type="entry name" value="Ribosomal protein S5 domain 2-like"/>
    <property type="match status" value="1"/>
</dbReference>
<reference evidence="13" key="1">
    <citation type="journal article" date="2019" name="Int. J. Syst. Evol. Microbiol.">
        <title>The Global Catalogue of Microorganisms (GCM) 10K type strain sequencing project: providing services to taxonomists for standard genome sequencing and annotation.</title>
        <authorList>
            <consortium name="The Broad Institute Genomics Platform"/>
            <consortium name="The Broad Institute Genome Sequencing Center for Infectious Disease"/>
            <person name="Wu L."/>
            <person name="Ma J."/>
        </authorList>
    </citation>
    <scope>NUCLEOTIDE SEQUENCE [LARGE SCALE GENOMIC DNA]</scope>
    <source>
        <strain evidence="13">JCM 31921</strain>
    </source>
</reference>
<evidence type="ECO:0000256" key="2">
    <source>
        <dbReference type="ARBA" id="ARBA00012052"/>
    </source>
</evidence>
<dbReference type="HAMAP" id="MF_00061">
    <property type="entry name" value="IspE"/>
    <property type="match status" value="1"/>
</dbReference>
<sequence>MLHFPNAKINIGLFVTGKRPDGYHNLESVFYPLPFLKDALEVLPLESGVDPLMEIKGKNVPGALSDNLVLKAFRLLQQAFPDRVQPVHIRLLKAIPMGAGMGGGSADGTFMLRLLNRFFELGLTDDQLAAFALELGSDCPFFVYNTPQFASGRGEKLSPVPVDLSAYSIQVICPELHIPTALAFAGVTPAPAPFNLRQIPDLPVPEWKSVIRNDFEKSVFAAHPVLADIKSELYAQGAVYASMSGSGSSLYGIFPKGEHAILNFPEISESFYAA</sequence>
<dbReference type="Pfam" id="PF08544">
    <property type="entry name" value="GHMP_kinases_C"/>
    <property type="match status" value="1"/>
</dbReference>
<dbReference type="EMBL" id="BAABEZ010000022">
    <property type="protein sequence ID" value="GAA4455211.1"/>
    <property type="molecule type" value="Genomic_DNA"/>
</dbReference>
<feature type="active site" evidence="9">
    <location>
        <position position="8"/>
    </location>
</feature>
<keyword evidence="4 9" id="KW-0808">Transferase</keyword>
<evidence type="ECO:0000259" key="10">
    <source>
        <dbReference type="Pfam" id="PF00288"/>
    </source>
</evidence>
<dbReference type="PANTHER" id="PTHR43527">
    <property type="entry name" value="4-DIPHOSPHOCYTIDYL-2-C-METHYL-D-ERYTHRITOL KINASE, CHLOROPLASTIC"/>
    <property type="match status" value="1"/>
</dbReference>
<keyword evidence="5 9" id="KW-0547">Nucleotide-binding</keyword>
<evidence type="ECO:0000256" key="7">
    <source>
        <dbReference type="ARBA" id="ARBA00022840"/>
    </source>
</evidence>
<name>A0ABP8MW60_9BACT</name>
<dbReference type="InterPro" id="IPR014721">
    <property type="entry name" value="Ribsml_uS5_D2-typ_fold_subgr"/>
</dbReference>
<evidence type="ECO:0000256" key="5">
    <source>
        <dbReference type="ARBA" id="ARBA00022741"/>
    </source>
</evidence>
<evidence type="ECO:0000256" key="3">
    <source>
        <dbReference type="ARBA" id="ARBA00017473"/>
    </source>
</evidence>
<evidence type="ECO:0000256" key="6">
    <source>
        <dbReference type="ARBA" id="ARBA00022777"/>
    </source>
</evidence>
<organism evidence="12 13">
    <name type="scientific">Rurimicrobium arvi</name>
    <dbReference type="NCBI Taxonomy" id="2049916"/>
    <lineage>
        <taxon>Bacteria</taxon>
        <taxon>Pseudomonadati</taxon>
        <taxon>Bacteroidota</taxon>
        <taxon>Chitinophagia</taxon>
        <taxon>Chitinophagales</taxon>
        <taxon>Chitinophagaceae</taxon>
        <taxon>Rurimicrobium</taxon>
    </lineage>
</organism>
<dbReference type="PIRSF" id="PIRSF010376">
    <property type="entry name" value="IspE"/>
    <property type="match status" value="1"/>
</dbReference>
<dbReference type="PANTHER" id="PTHR43527:SF2">
    <property type="entry name" value="4-DIPHOSPHOCYTIDYL-2-C-METHYL-D-ERYTHRITOL KINASE, CHLOROPLASTIC"/>
    <property type="match status" value="1"/>
</dbReference>
<evidence type="ECO:0000313" key="12">
    <source>
        <dbReference type="EMBL" id="GAA4455211.1"/>
    </source>
</evidence>
<comment type="caution">
    <text evidence="12">The sequence shown here is derived from an EMBL/GenBank/DDBJ whole genome shotgun (WGS) entry which is preliminary data.</text>
</comment>
<comment type="similarity">
    <text evidence="1 9">Belongs to the GHMP kinase family. IspE subfamily.</text>
</comment>
<keyword evidence="7 9" id="KW-0067">ATP-binding</keyword>
<dbReference type="Gene3D" id="3.30.230.10">
    <property type="match status" value="1"/>
</dbReference>
<evidence type="ECO:0000256" key="8">
    <source>
        <dbReference type="ARBA" id="ARBA00032554"/>
    </source>
</evidence>
<dbReference type="Pfam" id="PF00288">
    <property type="entry name" value="GHMP_kinases_N"/>
    <property type="match status" value="1"/>
</dbReference>
<dbReference type="InterPro" id="IPR036554">
    <property type="entry name" value="GHMP_kinase_C_sf"/>
</dbReference>
<dbReference type="Gene3D" id="3.30.70.890">
    <property type="entry name" value="GHMP kinase, C-terminal domain"/>
    <property type="match status" value="1"/>
</dbReference>
<comment type="function">
    <text evidence="9">Catalyzes the phosphorylation of the position 2 hydroxy group of 4-diphosphocytidyl-2C-methyl-D-erythritol.</text>
</comment>
<evidence type="ECO:0000313" key="13">
    <source>
        <dbReference type="Proteomes" id="UP001501410"/>
    </source>
</evidence>
<dbReference type="EC" id="2.7.1.148" evidence="2 9"/>
<dbReference type="SUPFAM" id="SSF55060">
    <property type="entry name" value="GHMP Kinase, C-terminal domain"/>
    <property type="match status" value="1"/>
</dbReference>
<dbReference type="InterPro" id="IPR004424">
    <property type="entry name" value="IspE"/>
</dbReference>
<dbReference type="InterPro" id="IPR006204">
    <property type="entry name" value="GHMP_kinase_N_dom"/>
</dbReference>
<dbReference type="InterPro" id="IPR013750">
    <property type="entry name" value="GHMP_kinase_C_dom"/>
</dbReference>
<dbReference type="NCBIfam" id="TIGR00154">
    <property type="entry name" value="ispE"/>
    <property type="match status" value="1"/>
</dbReference>
<gene>
    <name evidence="9 12" type="primary">ispE</name>
    <name evidence="12" type="ORF">GCM10023092_18480</name>
</gene>
<evidence type="ECO:0000256" key="4">
    <source>
        <dbReference type="ARBA" id="ARBA00022679"/>
    </source>
</evidence>